<proteinExistence type="inferred from homology"/>
<keyword evidence="7" id="KW-0472">Membrane</keyword>
<dbReference type="GO" id="GO:0006950">
    <property type="term" value="P:response to stress"/>
    <property type="evidence" value="ECO:0007669"/>
    <property type="project" value="UniProtKB-ARBA"/>
</dbReference>
<comment type="catalytic activity">
    <reaction evidence="4">
        <text>ATP + H2O = ADP + phosphate + H(+)</text>
        <dbReference type="Rhea" id="RHEA:13065"/>
        <dbReference type="ChEBI" id="CHEBI:15377"/>
        <dbReference type="ChEBI" id="CHEBI:15378"/>
        <dbReference type="ChEBI" id="CHEBI:30616"/>
        <dbReference type="ChEBI" id="CHEBI:43474"/>
        <dbReference type="ChEBI" id="CHEBI:456216"/>
    </reaction>
</comment>
<feature type="region of interest" description="Disordered" evidence="6">
    <location>
        <begin position="327"/>
        <end position="354"/>
    </location>
</feature>
<evidence type="ECO:0000259" key="8">
    <source>
        <dbReference type="SMART" id="SM00382"/>
    </source>
</evidence>
<dbReference type="GO" id="GO:0016887">
    <property type="term" value="F:ATP hydrolysis activity"/>
    <property type="evidence" value="ECO:0007669"/>
    <property type="project" value="InterPro"/>
</dbReference>
<dbReference type="Pfam" id="PF25568">
    <property type="entry name" value="AAA_lid_At3g28540"/>
    <property type="match status" value="1"/>
</dbReference>
<dbReference type="Gene3D" id="3.40.50.300">
    <property type="entry name" value="P-loop containing nucleotide triphosphate hydrolases"/>
    <property type="match status" value="1"/>
</dbReference>
<dbReference type="InterPro" id="IPR027417">
    <property type="entry name" value="P-loop_NTPase"/>
</dbReference>
<feature type="transmembrane region" description="Helical" evidence="7">
    <location>
        <begin position="12"/>
        <end position="34"/>
    </location>
</feature>
<dbReference type="Proteomes" id="UP000095767">
    <property type="component" value="Unassembled WGS sequence"/>
</dbReference>
<dbReference type="InterPro" id="IPR058017">
    <property type="entry name" value="At3g28540-like_C"/>
</dbReference>
<evidence type="ECO:0000313" key="10">
    <source>
        <dbReference type="Proteomes" id="UP000095767"/>
    </source>
</evidence>
<evidence type="ECO:0000313" key="9">
    <source>
        <dbReference type="EMBL" id="OEL22787.1"/>
    </source>
</evidence>
<evidence type="ECO:0000256" key="2">
    <source>
        <dbReference type="ARBA" id="ARBA00007448"/>
    </source>
</evidence>
<dbReference type="AlphaFoldDB" id="A0A1E5VCK6"/>
<comment type="similarity">
    <text evidence="2">Belongs to the AAA ATPase family. BCS1 subfamily.</text>
</comment>
<protein>
    <submittedName>
        <fullName evidence="9">AAA-ATPase ASD, mitochondrial</fullName>
    </submittedName>
</protein>
<dbReference type="SUPFAM" id="SSF52540">
    <property type="entry name" value="P-loop containing nucleoside triphosphate hydrolases"/>
    <property type="match status" value="1"/>
</dbReference>
<keyword evidence="7" id="KW-1133">Transmembrane helix</keyword>
<evidence type="ECO:0000256" key="5">
    <source>
        <dbReference type="RuleBase" id="RU003651"/>
    </source>
</evidence>
<evidence type="ECO:0000256" key="1">
    <source>
        <dbReference type="ARBA" id="ARBA00001946"/>
    </source>
</evidence>
<evidence type="ECO:0000256" key="7">
    <source>
        <dbReference type="SAM" id="Phobius"/>
    </source>
</evidence>
<keyword evidence="3" id="KW-0460">Magnesium</keyword>
<dbReference type="Pfam" id="PF00004">
    <property type="entry name" value="AAA"/>
    <property type="match status" value="2"/>
</dbReference>
<dbReference type="PANTHER" id="PTHR23070">
    <property type="entry name" value="BCS1 AAA-TYPE ATPASE"/>
    <property type="match status" value="1"/>
</dbReference>
<evidence type="ECO:0000256" key="3">
    <source>
        <dbReference type="ARBA" id="ARBA00022842"/>
    </source>
</evidence>
<feature type="compositionally biased region" description="Basic and acidic residues" evidence="6">
    <location>
        <begin position="330"/>
        <end position="344"/>
    </location>
</feature>
<dbReference type="InterPro" id="IPR050747">
    <property type="entry name" value="Mitochondrial_chaperone_BCS1"/>
</dbReference>
<evidence type="ECO:0000256" key="4">
    <source>
        <dbReference type="ARBA" id="ARBA00049360"/>
    </source>
</evidence>
<comment type="cofactor">
    <cofactor evidence="1">
        <name>Mg(2+)</name>
        <dbReference type="ChEBI" id="CHEBI:18420"/>
    </cofactor>
</comment>
<dbReference type="SMART" id="SM00382">
    <property type="entry name" value="AAA"/>
    <property type="match status" value="1"/>
</dbReference>
<organism evidence="9 10">
    <name type="scientific">Dichanthelium oligosanthes</name>
    <dbReference type="NCBI Taxonomy" id="888268"/>
    <lineage>
        <taxon>Eukaryota</taxon>
        <taxon>Viridiplantae</taxon>
        <taxon>Streptophyta</taxon>
        <taxon>Embryophyta</taxon>
        <taxon>Tracheophyta</taxon>
        <taxon>Spermatophyta</taxon>
        <taxon>Magnoliopsida</taxon>
        <taxon>Liliopsida</taxon>
        <taxon>Poales</taxon>
        <taxon>Poaceae</taxon>
        <taxon>PACMAD clade</taxon>
        <taxon>Panicoideae</taxon>
        <taxon>Panicodae</taxon>
        <taxon>Paniceae</taxon>
        <taxon>Dichantheliinae</taxon>
        <taxon>Dichanthelium</taxon>
    </lineage>
</organism>
<dbReference type="InterPro" id="IPR025753">
    <property type="entry name" value="AAA_N_dom"/>
</dbReference>
<dbReference type="InterPro" id="IPR003959">
    <property type="entry name" value="ATPase_AAA_core"/>
</dbReference>
<dbReference type="EMBL" id="LWDX02044471">
    <property type="protein sequence ID" value="OEL22787.1"/>
    <property type="molecule type" value="Genomic_DNA"/>
</dbReference>
<keyword evidence="5" id="KW-0547">Nucleotide-binding</keyword>
<feature type="domain" description="AAA+ ATPase" evidence="8">
    <location>
        <begin position="254"/>
        <end position="413"/>
    </location>
</feature>
<dbReference type="InterPro" id="IPR003960">
    <property type="entry name" value="ATPase_AAA_CS"/>
</dbReference>
<keyword evidence="10" id="KW-1185">Reference proteome</keyword>
<evidence type="ECO:0000256" key="6">
    <source>
        <dbReference type="SAM" id="MobiDB-lite"/>
    </source>
</evidence>
<dbReference type="GO" id="GO:0005524">
    <property type="term" value="F:ATP binding"/>
    <property type="evidence" value="ECO:0007669"/>
    <property type="project" value="UniProtKB-KW"/>
</dbReference>
<accession>A0A1E5VCK6</accession>
<dbReference type="Pfam" id="PF14363">
    <property type="entry name" value="AAA_assoc"/>
    <property type="match status" value="1"/>
</dbReference>
<reference evidence="9 10" key="1">
    <citation type="submission" date="2016-09" db="EMBL/GenBank/DDBJ databases">
        <title>The draft genome of Dichanthelium oligosanthes: A C3 panicoid grass species.</title>
        <authorList>
            <person name="Studer A.J."/>
            <person name="Schnable J.C."/>
            <person name="Brutnell T.P."/>
        </authorList>
    </citation>
    <scope>NUCLEOTIDE SEQUENCE [LARGE SCALE GENOMIC DNA]</scope>
    <source>
        <strain evidence="10">cv. Kellogg 1175</strain>
        <tissue evidence="9">Leaf</tissue>
    </source>
</reference>
<dbReference type="STRING" id="888268.A0A1E5VCK6"/>
<keyword evidence="7" id="KW-0812">Transmembrane</keyword>
<sequence length="490" mass="55272">MESAMKDFRKALVWDHLTSAVLVILIPGLCSVLWQQLQRLQVQRTLGRSLIRRVRRLAAFVDPDLSVTIAEHESTGRMMRPGDVYYEEAKAYISDSCSRTARHLRAEGSRGDAAADRLQLSMLDGEEVADEFRGVTVFWSAHTRPTSRNNYPTYGGAGQQERYFELHYHRRHRELVLGTYLYHVRQKGRDIMVKNRQRKLFSVDRHGRWIHLPFKHPMKFNKLAMDPAKKKEIMNDLDAFKNGKERYERVGKAWKRGYLLYGPPGTGKSTMIVAMANHLEYDVYTIELTSVKSNTDLQNLMIEIKSKAIIVIEDIDCSLDLTGARGEKKKRAEDNAGNDDEKKGASTASNAAEADTSRSKVTLSGLLNVVDGLPSACSEERIIVFTTNHLDKLDKALIRRGRMDKHIEMSSCCFEAFKSLAATHLGVDAESHTKQFETVQKLLVEVNMTPADVIENLTVKSLEDNPDSCLAALVKALEEAKEKANRGSSA</sequence>
<keyword evidence="5" id="KW-0067">ATP-binding</keyword>
<gene>
    <name evidence="9" type="ORF">BAE44_0016195</name>
</gene>
<dbReference type="OrthoDB" id="10251412at2759"/>
<dbReference type="PROSITE" id="PS00674">
    <property type="entry name" value="AAA"/>
    <property type="match status" value="1"/>
</dbReference>
<dbReference type="InterPro" id="IPR003593">
    <property type="entry name" value="AAA+_ATPase"/>
</dbReference>
<name>A0A1E5VCK6_9POAL</name>
<comment type="caution">
    <text evidence="9">The sequence shown here is derived from an EMBL/GenBank/DDBJ whole genome shotgun (WGS) entry which is preliminary data.</text>
</comment>